<evidence type="ECO:0000313" key="1">
    <source>
        <dbReference type="EMBL" id="GAA2118593.1"/>
    </source>
</evidence>
<dbReference type="SUPFAM" id="SSF51679">
    <property type="entry name" value="Bacterial luciferase-like"/>
    <property type="match status" value="1"/>
</dbReference>
<dbReference type="EMBL" id="BAAAMR010000001">
    <property type="protein sequence ID" value="GAA2118593.1"/>
    <property type="molecule type" value="Genomic_DNA"/>
</dbReference>
<evidence type="ECO:0000313" key="2">
    <source>
        <dbReference type="Proteomes" id="UP001501020"/>
    </source>
</evidence>
<proteinExistence type="predicted"/>
<sequence>MTGGGTRRTILTMSVGNIEKTPPSHLTTVSDPVQRLYFGGSSAAAGPVAAEHADVYLTSGPGAGHTALLPKEGSR</sequence>
<organism evidence="1 2">
    <name type="scientific">Actinomadura napierensis</name>
    <dbReference type="NCBI Taxonomy" id="267854"/>
    <lineage>
        <taxon>Bacteria</taxon>
        <taxon>Bacillati</taxon>
        <taxon>Actinomycetota</taxon>
        <taxon>Actinomycetes</taxon>
        <taxon>Streptosporangiales</taxon>
        <taxon>Thermomonosporaceae</taxon>
        <taxon>Actinomadura</taxon>
    </lineage>
</organism>
<protein>
    <submittedName>
        <fullName evidence="1">Uncharacterized protein</fullName>
    </submittedName>
</protein>
<accession>A0ABN2XXF0</accession>
<comment type="caution">
    <text evidence="1">The sequence shown here is derived from an EMBL/GenBank/DDBJ whole genome shotgun (WGS) entry which is preliminary data.</text>
</comment>
<dbReference type="Proteomes" id="UP001501020">
    <property type="component" value="Unassembled WGS sequence"/>
</dbReference>
<gene>
    <name evidence="1" type="ORF">GCM10009727_01800</name>
</gene>
<name>A0ABN2XXF0_9ACTN</name>
<keyword evidence="2" id="KW-1185">Reference proteome</keyword>
<dbReference type="InterPro" id="IPR036661">
    <property type="entry name" value="Luciferase-like_sf"/>
</dbReference>
<reference evidence="1 2" key="1">
    <citation type="journal article" date="2019" name="Int. J. Syst. Evol. Microbiol.">
        <title>The Global Catalogue of Microorganisms (GCM) 10K type strain sequencing project: providing services to taxonomists for standard genome sequencing and annotation.</title>
        <authorList>
            <consortium name="The Broad Institute Genomics Platform"/>
            <consortium name="The Broad Institute Genome Sequencing Center for Infectious Disease"/>
            <person name="Wu L."/>
            <person name="Ma J."/>
        </authorList>
    </citation>
    <scope>NUCLEOTIDE SEQUENCE [LARGE SCALE GENOMIC DNA]</scope>
    <source>
        <strain evidence="1 2">JCM 13850</strain>
    </source>
</reference>